<comment type="caution">
    <text evidence="6">The sequence shown here is derived from an EMBL/GenBank/DDBJ whole genome shotgun (WGS) entry which is preliminary data.</text>
</comment>
<evidence type="ECO:0000256" key="3">
    <source>
        <dbReference type="SAM" id="MobiDB-lite"/>
    </source>
</evidence>
<dbReference type="Pfam" id="PF00963">
    <property type="entry name" value="Cohesin"/>
    <property type="match status" value="1"/>
</dbReference>
<dbReference type="SUPFAM" id="SSF49384">
    <property type="entry name" value="Carbohydrate-binding domain"/>
    <property type="match status" value="1"/>
</dbReference>
<evidence type="ECO:0000259" key="5">
    <source>
        <dbReference type="PROSITE" id="PS50025"/>
    </source>
</evidence>
<dbReference type="PROSITE" id="PS50025">
    <property type="entry name" value="LAM_G_DOMAIN"/>
    <property type="match status" value="1"/>
</dbReference>
<keyword evidence="4" id="KW-1133">Transmembrane helix</keyword>
<name>A0A1F5ZP90_9BACT</name>
<keyword evidence="1" id="KW-0732">Signal</keyword>
<dbReference type="InterPro" id="IPR008965">
    <property type="entry name" value="CBM2/CBM3_carb-bd_dom_sf"/>
</dbReference>
<dbReference type="SMART" id="SM00560">
    <property type="entry name" value="LamGL"/>
    <property type="match status" value="1"/>
</dbReference>
<keyword evidence="2" id="KW-1015">Disulfide bond</keyword>
<dbReference type="Gene3D" id="2.60.40.680">
    <property type="match status" value="1"/>
</dbReference>
<gene>
    <name evidence="6" type="ORF">A2773_06435</name>
</gene>
<reference evidence="6 7" key="1">
    <citation type="journal article" date="2016" name="Nat. Commun.">
        <title>Thousands of microbial genomes shed light on interconnected biogeochemical processes in an aquifer system.</title>
        <authorList>
            <person name="Anantharaman K."/>
            <person name="Brown C.T."/>
            <person name="Hug L.A."/>
            <person name="Sharon I."/>
            <person name="Castelle C.J."/>
            <person name="Probst A.J."/>
            <person name="Thomas B.C."/>
            <person name="Singh A."/>
            <person name="Wilkins M.J."/>
            <person name="Karaoz U."/>
            <person name="Brodie E.L."/>
            <person name="Williams K.H."/>
            <person name="Hubbard S.S."/>
            <person name="Banfield J.F."/>
        </authorList>
    </citation>
    <scope>NUCLEOTIDE SEQUENCE [LARGE SCALE GENOMIC DNA]</scope>
</reference>
<protein>
    <recommendedName>
        <fullName evidence="5">Laminin G domain-containing protein</fullName>
    </recommendedName>
</protein>
<feature type="compositionally biased region" description="Acidic residues" evidence="3">
    <location>
        <begin position="216"/>
        <end position="228"/>
    </location>
</feature>
<feature type="domain" description="Laminin G" evidence="5">
    <location>
        <begin position="294"/>
        <end position="462"/>
    </location>
</feature>
<dbReference type="AlphaFoldDB" id="A0A1F5ZP90"/>
<accession>A0A1F5ZP90</accession>
<feature type="compositionally biased region" description="Low complexity" evidence="3">
    <location>
        <begin position="229"/>
        <end position="240"/>
    </location>
</feature>
<dbReference type="STRING" id="1798375.A2773_06435"/>
<dbReference type="Pfam" id="PF13385">
    <property type="entry name" value="Laminin_G_3"/>
    <property type="match status" value="1"/>
</dbReference>
<dbReference type="GO" id="GO:0000272">
    <property type="term" value="P:polysaccharide catabolic process"/>
    <property type="evidence" value="ECO:0007669"/>
    <property type="project" value="InterPro"/>
</dbReference>
<dbReference type="EMBL" id="MFJE01000022">
    <property type="protein sequence ID" value="OGG14231.1"/>
    <property type="molecule type" value="Genomic_DNA"/>
</dbReference>
<dbReference type="GO" id="GO:0030246">
    <property type="term" value="F:carbohydrate binding"/>
    <property type="evidence" value="ECO:0007669"/>
    <property type="project" value="InterPro"/>
</dbReference>
<dbReference type="Gene3D" id="2.60.120.200">
    <property type="match status" value="1"/>
</dbReference>
<sequence length="462" mass="50767">MILILRKKEIRRNFQFSIYNFQNTNEMNILKQLTKQQKVALGMLILLLVSLPVGLYLTKLVQDIRPRADITSNANFRLSASDDNPDKGETFTVNATIDLESSGLRVSGVDFRILYDKNLLEPNPTVEPAVGEDQPFTDTLVTEVDKPYNSQFNYLRVVLVSRRSTPELIGGSDIPLANISFKAKNTDGAAIIKYPQENQDANGVDIMQVSGIDLGEEEPTPTEAEEPTPTEGGPTLTPSPTEAPEPTDPPEVKNGLVGWWKMNERTGGNVKDDKGNHNGTAQGTAIADGLGGGKARVFDGINDYVKVPISNALKPAKVSVSVWFKGTARDGYLFTTAKSQTEYKGYSLRFATTQYTAAFIIKVPGTALSTKLAQINDTSIFDGNWHHIVGTYDNNSVKLYIDGQLKDTEAAPDSTIEYGTSDLYMGSVGGNKRFFKGSIDAVRFYNRALTQADVTKLFQIKR</sequence>
<keyword evidence="4" id="KW-0812">Transmembrane</keyword>
<evidence type="ECO:0000313" key="6">
    <source>
        <dbReference type="EMBL" id="OGG14231.1"/>
    </source>
</evidence>
<dbReference type="InterPro" id="IPR006558">
    <property type="entry name" value="LamG-like"/>
</dbReference>
<dbReference type="SUPFAM" id="SSF49899">
    <property type="entry name" value="Concanavalin A-like lectins/glucanases"/>
    <property type="match status" value="1"/>
</dbReference>
<evidence type="ECO:0000313" key="7">
    <source>
        <dbReference type="Proteomes" id="UP000177383"/>
    </source>
</evidence>
<feature type="region of interest" description="Disordered" evidence="3">
    <location>
        <begin position="216"/>
        <end position="255"/>
    </location>
</feature>
<proteinExistence type="predicted"/>
<dbReference type="CDD" id="cd08547">
    <property type="entry name" value="Type_II_cohesin"/>
    <property type="match status" value="1"/>
</dbReference>
<dbReference type="InterPro" id="IPR013320">
    <property type="entry name" value="ConA-like_dom_sf"/>
</dbReference>
<dbReference type="PANTHER" id="PTHR47635">
    <property type="entry name" value="CUB DOMAIN-CONTAINING PROTEIN"/>
    <property type="match status" value="1"/>
</dbReference>
<evidence type="ECO:0000256" key="1">
    <source>
        <dbReference type="ARBA" id="ARBA00022729"/>
    </source>
</evidence>
<dbReference type="InterPro" id="IPR002102">
    <property type="entry name" value="Cohesin_dom"/>
</dbReference>
<dbReference type="PANTHER" id="PTHR47635:SF2">
    <property type="entry name" value="LAMG-LIKE JELLYROLL FOLD DOMAIN-CONTAINING PROTEIN"/>
    <property type="match status" value="1"/>
</dbReference>
<dbReference type="InterPro" id="IPR001791">
    <property type="entry name" value="Laminin_G"/>
</dbReference>
<keyword evidence="4" id="KW-0472">Membrane</keyword>
<evidence type="ECO:0000256" key="4">
    <source>
        <dbReference type="SAM" id="Phobius"/>
    </source>
</evidence>
<feature type="transmembrane region" description="Helical" evidence="4">
    <location>
        <begin position="39"/>
        <end position="57"/>
    </location>
</feature>
<organism evidence="6 7">
    <name type="scientific">Candidatus Gottesmanbacteria bacterium RIFCSPHIGHO2_01_FULL_39_10</name>
    <dbReference type="NCBI Taxonomy" id="1798375"/>
    <lineage>
        <taxon>Bacteria</taxon>
        <taxon>Candidatus Gottesmaniibacteriota</taxon>
    </lineage>
</organism>
<evidence type="ECO:0000256" key="2">
    <source>
        <dbReference type="ARBA" id="ARBA00023157"/>
    </source>
</evidence>
<dbReference type="Proteomes" id="UP000177383">
    <property type="component" value="Unassembled WGS sequence"/>
</dbReference>